<feature type="compositionally biased region" description="Low complexity" evidence="1">
    <location>
        <begin position="139"/>
        <end position="163"/>
    </location>
</feature>
<feature type="transmembrane region" description="Helical" evidence="2">
    <location>
        <begin position="65"/>
        <end position="83"/>
    </location>
</feature>
<feature type="region of interest" description="Disordered" evidence="1">
    <location>
        <begin position="280"/>
        <end position="302"/>
    </location>
</feature>
<protein>
    <submittedName>
        <fullName evidence="3">Gaa1-like, GPI transamidase component</fullName>
    </submittedName>
</protein>
<dbReference type="Pfam" id="PF04114">
    <property type="entry name" value="Gaa1"/>
    <property type="match status" value="1"/>
</dbReference>
<feature type="compositionally biased region" description="Acidic residues" evidence="1">
    <location>
        <begin position="291"/>
        <end position="300"/>
    </location>
</feature>
<accession>A0A9K3LHF2</accession>
<reference evidence="3" key="1">
    <citation type="journal article" date="2021" name="Sci. Rep.">
        <title>Diploid genomic architecture of Nitzschia inconspicua, an elite biomass production diatom.</title>
        <authorList>
            <person name="Oliver A."/>
            <person name="Podell S."/>
            <person name="Pinowska A."/>
            <person name="Traller J.C."/>
            <person name="Smith S.R."/>
            <person name="McClure R."/>
            <person name="Beliaev A."/>
            <person name="Bohutskyi P."/>
            <person name="Hill E.A."/>
            <person name="Rabines A."/>
            <person name="Zheng H."/>
            <person name="Allen L.Z."/>
            <person name="Kuo A."/>
            <person name="Grigoriev I.V."/>
            <person name="Allen A.E."/>
            <person name="Hazlebeck D."/>
            <person name="Allen E.E."/>
        </authorList>
    </citation>
    <scope>NUCLEOTIDE SEQUENCE</scope>
    <source>
        <strain evidence="3">Hildebrandi</strain>
    </source>
</reference>
<evidence type="ECO:0000313" key="3">
    <source>
        <dbReference type="EMBL" id="KAG7362063.1"/>
    </source>
</evidence>
<gene>
    <name evidence="3" type="ORF">IV203_025729</name>
</gene>
<sequence>MTVAVDAVTSVTNVPDYPTETDETSNSLNHRNELKNENTNDDDKDEKRKHKNDHQRFHHRMLHKLLFVSYLLGIVWTCLHPAMSILTGECKCRGWFLDEHSLEIRFVEAYTKQNSLEVPSFFNPSRTVVGTSLCDNLKQQQQQEGESSTSSSSSSTSSTTGGSINKSQTVVCHTHDNKFHLVMVQPRSNALDATEEALVVVLPSLHMSLDNDGNGSKLHKSLLQGIENLADPIQTPWLAKTVYFVTPTSDTISLDEAVSMFLTAYLGRHDNNDVVMRTKPTKNHRQHGNHDDDDHDDDSTDIPLLPPELSTAMLRNLIVVNVTDSSVTTTQGRGGNNNNNNKQLSGKTHLAILPQGHNGVLPNGDLVFLVGKLLERTSFMSSRFYPYTGSTFLSHGYTQVFVHASATVRSLLQHPTLQQLFTKLANMPKMMERQIQTYADDFVNMFLFARTLAYGPIPPHAAALQRGIDSVTIQVQFEGTYKRDPAEELIQYLLYLIRSLANLHERLHHSVTLYLLPTPKTFVSHMEYFLPNILILLPLAIRAFGLLLPAIISSQTNHFNTKNNNNHQNDDQYSTPSSTTRQKKVRMFQFALCVIAAHVLVPIAFAHTTLAYIPSLVITPLLAFPDYAGWITR</sequence>
<evidence type="ECO:0000313" key="4">
    <source>
        <dbReference type="Proteomes" id="UP000693970"/>
    </source>
</evidence>
<keyword evidence="2" id="KW-0812">Transmembrane</keyword>
<dbReference type="OrthoDB" id="445301at2759"/>
<dbReference type="PANTHER" id="PTHR13304:SF0">
    <property type="entry name" value="GLYCOSYLPHOSPHATIDYLINOSITOL ANCHOR ATTACHMENT 1 PROTEIN"/>
    <property type="match status" value="1"/>
</dbReference>
<evidence type="ECO:0000256" key="1">
    <source>
        <dbReference type="SAM" id="MobiDB-lite"/>
    </source>
</evidence>
<feature type="transmembrane region" description="Helical" evidence="2">
    <location>
        <begin position="528"/>
        <end position="552"/>
    </location>
</feature>
<reference evidence="3" key="2">
    <citation type="submission" date="2021-04" db="EMBL/GenBank/DDBJ databases">
        <authorList>
            <person name="Podell S."/>
        </authorList>
    </citation>
    <scope>NUCLEOTIDE SEQUENCE</scope>
    <source>
        <strain evidence="3">Hildebrandi</strain>
    </source>
</reference>
<feature type="region of interest" description="Disordered" evidence="1">
    <location>
        <begin position="1"/>
        <end position="55"/>
    </location>
</feature>
<evidence type="ECO:0000256" key="2">
    <source>
        <dbReference type="SAM" id="Phobius"/>
    </source>
</evidence>
<dbReference type="GO" id="GO:0016255">
    <property type="term" value="P:attachment of GPI anchor to protein"/>
    <property type="evidence" value="ECO:0007669"/>
    <property type="project" value="TreeGrafter"/>
</dbReference>
<name>A0A9K3LHF2_9STRA</name>
<feature type="region of interest" description="Disordered" evidence="1">
    <location>
        <begin position="138"/>
        <end position="165"/>
    </location>
</feature>
<proteinExistence type="predicted"/>
<dbReference type="Proteomes" id="UP000693970">
    <property type="component" value="Unassembled WGS sequence"/>
</dbReference>
<keyword evidence="2" id="KW-1133">Transmembrane helix</keyword>
<dbReference type="EMBL" id="JAGRRH010000012">
    <property type="protein sequence ID" value="KAG7362063.1"/>
    <property type="molecule type" value="Genomic_DNA"/>
</dbReference>
<feature type="region of interest" description="Disordered" evidence="1">
    <location>
        <begin position="559"/>
        <end position="578"/>
    </location>
</feature>
<feature type="transmembrane region" description="Helical" evidence="2">
    <location>
        <begin position="587"/>
        <end position="605"/>
    </location>
</feature>
<dbReference type="AlphaFoldDB" id="A0A9K3LHF2"/>
<organism evidence="3 4">
    <name type="scientific">Nitzschia inconspicua</name>
    <dbReference type="NCBI Taxonomy" id="303405"/>
    <lineage>
        <taxon>Eukaryota</taxon>
        <taxon>Sar</taxon>
        <taxon>Stramenopiles</taxon>
        <taxon>Ochrophyta</taxon>
        <taxon>Bacillariophyta</taxon>
        <taxon>Bacillariophyceae</taxon>
        <taxon>Bacillariophycidae</taxon>
        <taxon>Bacillariales</taxon>
        <taxon>Bacillariaceae</taxon>
        <taxon>Nitzschia</taxon>
    </lineage>
</organism>
<dbReference type="PANTHER" id="PTHR13304">
    <property type="entry name" value="GLYCOSYLPHOSPHATIDYLINOSITOL ANCHOR ATTACHMENT 1 PROTEIN"/>
    <property type="match status" value="1"/>
</dbReference>
<keyword evidence="4" id="KW-1185">Reference proteome</keyword>
<dbReference type="GO" id="GO:0042765">
    <property type="term" value="C:GPI-anchor transamidase complex"/>
    <property type="evidence" value="ECO:0007669"/>
    <property type="project" value="InterPro"/>
</dbReference>
<comment type="caution">
    <text evidence="3">The sequence shown here is derived from an EMBL/GenBank/DDBJ whole genome shotgun (WGS) entry which is preliminary data.</text>
</comment>
<dbReference type="InterPro" id="IPR007246">
    <property type="entry name" value="Gaa1"/>
</dbReference>
<keyword evidence="2" id="KW-0472">Membrane</keyword>